<dbReference type="PATRIC" id="fig|1115809.3.peg.887"/>
<name>U2P7V3_9BACT</name>
<reference evidence="1 2" key="1">
    <citation type="submission" date="2013-08" db="EMBL/GenBank/DDBJ databases">
        <authorList>
            <person name="Durkin A.S."/>
            <person name="Haft D.R."/>
            <person name="McCorrison J."/>
            <person name="Torralba M."/>
            <person name="Gillis M."/>
            <person name="Haft D.H."/>
            <person name="Methe B."/>
            <person name="Sutton G."/>
            <person name="Nelson K.E."/>
        </authorList>
    </citation>
    <scope>NUCLEOTIDE SEQUENCE [LARGE SCALE GENOMIC DNA]</scope>
    <source>
        <strain evidence="1 2">F0067</strain>
    </source>
</reference>
<gene>
    <name evidence="1" type="ORF">HMPREF9135_0399</name>
</gene>
<organism evidence="1 2">
    <name type="scientific">Segatella baroniae F0067</name>
    <dbReference type="NCBI Taxonomy" id="1115809"/>
    <lineage>
        <taxon>Bacteria</taxon>
        <taxon>Pseudomonadati</taxon>
        <taxon>Bacteroidota</taxon>
        <taxon>Bacteroidia</taxon>
        <taxon>Bacteroidales</taxon>
        <taxon>Prevotellaceae</taxon>
        <taxon>Segatella</taxon>
    </lineage>
</organism>
<accession>U2P7V3</accession>
<dbReference type="RefSeq" id="WP_021588913.1">
    <property type="nucleotide sequence ID" value="NZ_AWEY01000008.1"/>
</dbReference>
<proteinExistence type="predicted"/>
<dbReference type="EMBL" id="AWEY01000008">
    <property type="protein sequence ID" value="ERK39784.1"/>
    <property type="molecule type" value="Genomic_DNA"/>
</dbReference>
<dbReference type="AlphaFoldDB" id="U2P7V3"/>
<protein>
    <submittedName>
        <fullName evidence="1">PF12954 family protein</fullName>
    </submittedName>
</protein>
<evidence type="ECO:0000313" key="1">
    <source>
        <dbReference type="EMBL" id="ERK39784.1"/>
    </source>
</evidence>
<dbReference type="Proteomes" id="UP000016648">
    <property type="component" value="Unassembled WGS sequence"/>
</dbReference>
<keyword evidence="2" id="KW-1185">Reference proteome</keyword>
<dbReference type="InterPro" id="IPR024214">
    <property type="entry name" value="DUF3843"/>
</dbReference>
<evidence type="ECO:0000313" key="2">
    <source>
        <dbReference type="Proteomes" id="UP000016648"/>
    </source>
</evidence>
<comment type="caution">
    <text evidence="1">The sequence shown here is derived from an EMBL/GenBank/DDBJ whole genome shotgun (WGS) entry which is preliminary data.</text>
</comment>
<dbReference type="Pfam" id="PF12954">
    <property type="entry name" value="DUF3843"/>
    <property type="match status" value="2"/>
</dbReference>
<sequence length="493" mass="57480">MPTKIVALDIKERHPKLLDSKTDFIYARFGNQLLAILRQQLPDITIEDNIDIAIALTLYMEDIIAESGLWHGFVMRHKELYGKYLPFYPIDEDEYFLNEPNVEDIQFLIWNYLSFNEGKLIHPISPFILRAAQAVFNFCLNSFETLPVNEALHDYFHRCAFMDDFVTMRFTLEWLLFDSYLTFTPQLAAKYQNLHQHLYETLYAETDDIRQSMYMANSLSVFLFRVGPLAFYPSEWLENILRANGQDEYAERLSSIFFDNINIYKVIEEQDDGILFKLSDGKERFVEYAALNLKRGVIGKSKKIIMSLVFYMDRWELNGVMSMLPDDGDKPLAESTENTDAPSTIGIPNYKKLMKLSGNSPLFYFKDEKEYLDFLRKDMGLKNVDAQIGMFQGDGENIVAFIPSPSTGFETCSNAAQCICDERNPYYVATTGIDEQWNLFVSLSTHEMLQYLFERDMLPQLRFPCPPGLEAESHKIVVENWDFLERNFKRINY</sequence>